<dbReference type="EMBL" id="JARBHB010000002">
    <property type="protein sequence ID" value="KAJ8892247.1"/>
    <property type="molecule type" value="Genomic_DNA"/>
</dbReference>
<name>A0ABQ9I6H9_9NEOP</name>
<organism evidence="2 3">
    <name type="scientific">Dryococelus australis</name>
    <dbReference type="NCBI Taxonomy" id="614101"/>
    <lineage>
        <taxon>Eukaryota</taxon>
        <taxon>Metazoa</taxon>
        <taxon>Ecdysozoa</taxon>
        <taxon>Arthropoda</taxon>
        <taxon>Hexapoda</taxon>
        <taxon>Insecta</taxon>
        <taxon>Pterygota</taxon>
        <taxon>Neoptera</taxon>
        <taxon>Polyneoptera</taxon>
        <taxon>Phasmatodea</taxon>
        <taxon>Verophasmatodea</taxon>
        <taxon>Anareolatae</taxon>
        <taxon>Phasmatidae</taxon>
        <taxon>Eurycanthinae</taxon>
        <taxon>Dryococelus</taxon>
    </lineage>
</organism>
<evidence type="ECO:0000313" key="2">
    <source>
        <dbReference type="EMBL" id="KAJ8892247.1"/>
    </source>
</evidence>
<accession>A0ABQ9I6H9</accession>
<reference evidence="2 3" key="1">
    <citation type="submission" date="2023-02" db="EMBL/GenBank/DDBJ databases">
        <title>LHISI_Scaffold_Assembly.</title>
        <authorList>
            <person name="Stuart O.P."/>
            <person name="Cleave R."/>
            <person name="Magrath M.J.L."/>
            <person name="Mikheyev A.S."/>
        </authorList>
    </citation>
    <scope>NUCLEOTIDE SEQUENCE [LARGE SCALE GENOMIC DNA]</scope>
    <source>
        <strain evidence="2">Daus_M_001</strain>
        <tissue evidence="2">Leg muscle</tissue>
    </source>
</reference>
<feature type="compositionally biased region" description="Polar residues" evidence="1">
    <location>
        <begin position="208"/>
        <end position="217"/>
    </location>
</feature>
<gene>
    <name evidence="2" type="ORF">PR048_004827</name>
</gene>
<sequence>MRRDSMPYCLGECFSERGSRLRSEGVESLLSDCIRTDGLTLRLRQETRQMASVGKRRRWNQLRVRGDCVLRTVANVGGSERSRENPVDQRQRCRPARFQIAEIRKPPHTESNPVRIGEVNSALDGSGMRAKRIYDIFHRRRNDSSRPAVTLRRLNLLLGRRDQVVPSWLTKIQCRWPTSELRVKRGGYGAAPECKGEGSGIPQRNEKNPPTSGVIQHNSHIRKSGIDLAGNQTHVVGLRGAVVNAWRPSNSCGISMEATKPFRRERPLQAITRTARDRTVAVNSFGILVNRKKGLASRYAHFPVPTSRFVQDKRLSLQATRFISVARRIAKNDRKSLYNYWRRRPRSEDRCSTDVATLTRAERSGSNREILLYSRLRPTIHMRISLSEMIAMELAYSHLHGKRDGNSDDHDRGRKRQSRNYFAGKTWKTEVMTAEQESNLGTPDCESSVLLLRCFSYAQGRRLQLSIVCVVYFKHTMVAAYIIKQSNQFKSDVRVTWLTIFEIQVVSQRLLFVVNIAVTEHQYYVVSKVLKKSLFVFPRSPTELITYLFSNEASLLALSFSFAFFRRRLTTHLGSPLVDDLPIMNTVKYRVVSGVVWTNRTMVSEEFVWKKLLKIYLRVNVIKELVSKACLSACVCSLDDRMGLMSSNHVVTCQYDAIRLAHLYIIKQYGGKAEMLSLTADEWKVDRLD</sequence>
<comment type="caution">
    <text evidence="2">The sequence shown here is derived from an EMBL/GenBank/DDBJ whole genome shotgun (WGS) entry which is preliminary data.</text>
</comment>
<dbReference type="Proteomes" id="UP001159363">
    <property type="component" value="Chromosome 2"/>
</dbReference>
<evidence type="ECO:0000313" key="3">
    <source>
        <dbReference type="Proteomes" id="UP001159363"/>
    </source>
</evidence>
<protein>
    <submittedName>
        <fullName evidence="2">Uncharacterized protein</fullName>
    </submittedName>
</protein>
<proteinExistence type="predicted"/>
<feature type="region of interest" description="Disordered" evidence="1">
    <location>
        <begin position="188"/>
        <end position="217"/>
    </location>
</feature>
<evidence type="ECO:0000256" key="1">
    <source>
        <dbReference type="SAM" id="MobiDB-lite"/>
    </source>
</evidence>
<keyword evidence="3" id="KW-1185">Reference proteome</keyword>